<dbReference type="AlphaFoldDB" id="A0AAD4BF19"/>
<dbReference type="InterPro" id="IPR046521">
    <property type="entry name" value="DUF6698"/>
</dbReference>
<evidence type="ECO:0000313" key="3">
    <source>
        <dbReference type="Proteomes" id="UP001194468"/>
    </source>
</evidence>
<reference evidence="2" key="1">
    <citation type="submission" date="2019-10" db="EMBL/GenBank/DDBJ databases">
        <authorList>
            <consortium name="DOE Joint Genome Institute"/>
            <person name="Kuo A."/>
            <person name="Miyauchi S."/>
            <person name="Kiss E."/>
            <person name="Drula E."/>
            <person name="Kohler A."/>
            <person name="Sanchez-Garcia M."/>
            <person name="Andreopoulos B."/>
            <person name="Barry K.W."/>
            <person name="Bonito G."/>
            <person name="Buee M."/>
            <person name="Carver A."/>
            <person name="Chen C."/>
            <person name="Cichocki N."/>
            <person name="Clum A."/>
            <person name="Culley D."/>
            <person name="Crous P.W."/>
            <person name="Fauchery L."/>
            <person name="Girlanda M."/>
            <person name="Hayes R."/>
            <person name="Keri Z."/>
            <person name="LaButti K."/>
            <person name="Lipzen A."/>
            <person name="Lombard V."/>
            <person name="Magnuson J."/>
            <person name="Maillard F."/>
            <person name="Morin E."/>
            <person name="Murat C."/>
            <person name="Nolan M."/>
            <person name="Ohm R."/>
            <person name="Pangilinan J."/>
            <person name="Pereira M."/>
            <person name="Perotto S."/>
            <person name="Peter M."/>
            <person name="Riley R."/>
            <person name="Sitrit Y."/>
            <person name="Stielow B."/>
            <person name="Szollosi G."/>
            <person name="Zifcakova L."/>
            <person name="Stursova M."/>
            <person name="Spatafora J.W."/>
            <person name="Tedersoo L."/>
            <person name="Vaario L.-M."/>
            <person name="Yamada A."/>
            <person name="Yan M."/>
            <person name="Wang P."/>
            <person name="Xu J."/>
            <person name="Bruns T."/>
            <person name="Baldrian P."/>
            <person name="Vilgalys R."/>
            <person name="Henrissat B."/>
            <person name="Grigoriev I.V."/>
            <person name="Hibbett D."/>
            <person name="Nagy L.G."/>
            <person name="Martin F.M."/>
        </authorList>
    </citation>
    <scope>NUCLEOTIDE SEQUENCE</scope>
    <source>
        <strain evidence="2">BED1</strain>
    </source>
</reference>
<keyword evidence="3" id="KW-1185">Reference proteome</keyword>
<feature type="compositionally biased region" description="Basic and acidic residues" evidence="1">
    <location>
        <begin position="77"/>
        <end position="90"/>
    </location>
</feature>
<evidence type="ECO:0000256" key="1">
    <source>
        <dbReference type="SAM" id="MobiDB-lite"/>
    </source>
</evidence>
<protein>
    <submittedName>
        <fullName evidence="2">Uncharacterized protein</fullName>
    </submittedName>
</protein>
<dbReference type="Pfam" id="PF20414">
    <property type="entry name" value="DUF6698"/>
    <property type="match status" value="1"/>
</dbReference>
<dbReference type="EMBL" id="WHUW01000113">
    <property type="protein sequence ID" value="KAF8423702.1"/>
    <property type="molecule type" value="Genomic_DNA"/>
</dbReference>
<gene>
    <name evidence="2" type="ORF">L210DRAFT_3653790</name>
</gene>
<evidence type="ECO:0000313" key="2">
    <source>
        <dbReference type="EMBL" id="KAF8423702.1"/>
    </source>
</evidence>
<feature type="region of interest" description="Disordered" evidence="1">
    <location>
        <begin position="71"/>
        <end position="118"/>
    </location>
</feature>
<organism evidence="2 3">
    <name type="scientific">Boletus edulis BED1</name>
    <dbReference type="NCBI Taxonomy" id="1328754"/>
    <lineage>
        <taxon>Eukaryota</taxon>
        <taxon>Fungi</taxon>
        <taxon>Dikarya</taxon>
        <taxon>Basidiomycota</taxon>
        <taxon>Agaricomycotina</taxon>
        <taxon>Agaricomycetes</taxon>
        <taxon>Agaricomycetidae</taxon>
        <taxon>Boletales</taxon>
        <taxon>Boletineae</taxon>
        <taxon>Boletaceae</taxon>
        <taxon>Boletoideae</taxon>
        <taxon>Boletus</taxon>
    </lineage>
</organism>
<feature type="compositionally biased region" description="Polar residues" evidence="1">
    <location>
        <begin position="102"/>
        <end position="118"/>
    </location>
</feature>
<dbReference type="Proteomes" id="UP001194468">
    <property type="component" value="Unassembled WGS sequence"/>
</dbReference>
<name>A0AAD4BF19_BOLED</name>
<feature type="region of interest" description="Disordered" evidence="1">
    <location>
        <begin position="229"/>
        <end position="307"/>
    </location>
</feature>
<reference evidence="2" key="2">
    <citation type="journal article" date="2020" name="Nat. Commun.">
        <title>Large-scale genome sequencing of mycorrhizal fungi provides insights into the early evolution of symbiotic traits.</title>
        <authorList>
            <person name="Miyauchi S."/>
            <person name="Kiss E."/>
            <person name="Kuo A."/>
            <person name="Drula E."/>
            <person name="Kohler A."/>
            <person name="Sanchez-Garcia M."/>
            <person name="Morin E."/>
            <person name="Andreopoulos B."/>
            <person name="Barry K.W."/>
            <person name="Bonito G."/>
            <person name="Buee M."/>
            <person name="Carver A."/>
            <person name="Chen C."/>
            <person name="Cichocki N."/>
            <person name="Clum A."/>
            <person name="Culley D."/>
            <person name="Crous P.W."/>
            <person name="Fauchery L."/>
            <person name="Girlanda M."/>
            <person name="Hayes R.D."/>
            <person name="Keri Z."/>
            <person name="LaButti K."/>
            <person name="Lipzen A."/>
            <person name="Lombard V."/>
            <person name="Magnuson J."/>
            <person name="Maillard F."/>
            <person name="Murat C."/>
            <person name="Nolan M."/>
            <person name="Ohm R.A."/>
            <person name="Pangilinan J."/>
            <person name="Pereira M.F."/>
            <person name="Perotto S."/>
            <person name="Peter M."/>
            <person name="Pfister S."/>
            <person name="Riley R."/>
            <person name="Sitrit Y."/>
            <person name="Stielow J.B."/>
            <person name="Szollosi G."/>
            <person name="Zifcakova L."/>
            <person name="Stursova M."/>
            <person name="Spatafora J.W."/>
            <person name="Tedersoo L."/>
            <person name="Vaario L.M."/>
            <person name="Yamada A."/>
            <person name="Yan M."/>
            <person name="Wang P."/>
            <person name="Xu J."/>
            <person name="Bruns T."/>
            <person name="Baldrian P."/>
            <person name="Vilgalys R."/>
            <person name="Dunand C."/>
            <person name="Henrissat B."/>
            <person name="Grigoriev I.V."/>
            <person name="Hibbett D."/>
            <person name="Nagy L.G."/>
            <person name="Martin F.M."/>
        </authorList>
    </citation>
    <scope>NUCLEOTIDE SEQUENCE</scope>
    <source>
        <strain evidence="2">BED1</strain>
    </source>
</reference>
<comment type="caution">
    <text evidence="2">The sequence shown here is derived from an EMBL/GenBank/DDBJ whole genome shotgun (WGS) entry which is preliminary data.</text>
</comment>
<proteinExistence type="predicted"/>
<feature type="compositionally biased region" description="Low complexity" evidence="1">
    <location>
        <begin position="281"/>
        <end position="293"/>
    </location>
</feature>
<feature type="region of interest" description="Disordered" evidence="1">
    <location>
        <begin position="967"/>
        <end position="1006"/>
    </location>
</feature>
<sequence>MVSNRHSYTGSGAEAIATFPWRSSLNIPSPDSSPVSVPHGSHDDEDDMFFEPCGPLETSFVFSVMEGTPSPRLKGQKGKDMLPLKYKPRDSGVALSDDEGDASNSLSAMPQASTSSSLNSDIGDDLITLGAIPGLDSGWPPAFVISGLDDDNRIDRVDVDAFILRMLAAGGKPSTEEPKKPPGTPVKKLKIGFNFGGLDLGVVPGGKMKNGPRKSLPAAFPLLGFKKGADLQGSDEDEDEMNSPSTRKEASKYEGLGLGRPPVSCGPAGPVERTRWLMRRSSSGAFSSGSEASLATPTRRSKDWPILPRVPTHISPTAAAQLHIHSEKPAPGLTSQQLPVSPLQHIAPTVNDKLGRFDKEFIKIDQIDSGKFGKSSSLVMTPAQIRGPANFPPVLSTFKRRCPRPSYSKTCNSLPVSAMVEDFTRAIHAVRDDSLSDIADGDEGIADPDSASHGASVADVGGLAANVLQELDEMRRVLAAPPLDATVADLRKALGQVQLAYTRIRQDLNGVRTEYNKLQNQLAPRTRARALKAAQSGPLDTAVINVAKKYALLYHLWVPSGIFPLRKYPANFDFNHPRRYQDNETRITAYAAEIYLMLPIALQTQATKYEQFEYIIKRANILKPLKDSAALLFSHLIPALDPVALGDRKKRVDNPVFLSLLKRDPTNPDNQYTSLAPILFQDPNRIDAQGLFKNKVLTQMACVLFDGKGVLTGKKRGGPPGRGRKLGATTVTEGMIAACCTFARYLLSGDDEFSSIGSQTNIQYEKDFEYYVELLRKPTNKEWSLGVLAHFNDAVFGADRKASRQQVTDINNADDTDGPAGGQTRSWEDDIMDQLGGIGVDNSANANISAPKSASSALNLVPSSFNHPVQPAVNLNFPNQPTIAMNPLSVVVAAQAPADMPSISGSGNRAQAHAAIPNLGPVQAQNVHIPFANLSLANGQNSQPSGSVSATLNINTTPAVVIPALVSVPSKAPQSKKGKKPDHAQANAEEVTGVPGRATRSKAKRP</sequence>
<feature type="region of interest" description="Disordered" evidence="1">
    <location>
        <begin position="808"/>
        <end position="827"/>
    </location>
</feature>
<accession>A0AAD4BF19</accession>